<reference evidence="5 6" key="2">
    <citation type="submission" date="2024-10" db="EMBL/GenBank/DDBJ databases">
        <authorList>
            <person name="Ryan C."/>
        </authorList>
    </citation>
    <scope>NUCLEOTIDE SEQUENCE [LARGE SCALE GENOMIC DNA]</scope>
</reference>
<evidence type="ECO:0000256" key="2">
    <source>
        <dbReference type="ARBA" id="ARBA00023054"/>
    </source>
</evidence>
<feature type="compositionally biased region" description="Polar residues" evidence="4">
    <location>
        <begin position="159"/>
        <end position="171"/>
    </location>
</feature>
<dbReference type="Proteomes" id="UP001497457">
    <property type="component" value="Chromosome 10rd"/>
</dbReference>
<protein>
    <submittedName>
        <fullName evidence="5">Uncharacterized protein</fullName>
    </submittedName>
</protein>
<feature type="compositionally biased region" description="Basic residues" evidence="4">
    <location>
        <begin position="26"/>
        <end position="35"/>
    </location>
</feature>
<dbReference type="InterPro" id="IPR008545">
    <property type="entry name" value="Web"/>
</dbReference>
<dbReference type="PANTHER" id="PTHR32054">
    <property type="entry name" value="HEAVY CHAIN, PUTATIVE, EXPRESSED-RELATED-RELATED"/>
    <property type="match status" value="1"/>
</dbReference>
<evidence type="ECO:0000313" key="5">
    <source>
        <dbReference type="EMBL" id="CAL4894718.1"/>
    </source>
</evidence>
<name>A0ABC8VPS3_9POAL</name>
<comment type="similarity">
    <text evidence="1">Belongs to the WEB family.</text>
</comment>
<reference evidence="6" key="1">
    <citation type="submission" date="2024-06" db="EMBL/GenBank/DDBJ databases">
        <authorList>
            <person name="Ryan C."/>
        </authorList>
    </citation>
    <scope>NUCLEOTIDE SEQUENCE [LARGE SCALE GENOMIC DNA]</scope>
</reference>
<dbReference type="EMBL" id="OZ075120">
    <property type="protein sequence ID" value="CAL4894718.1"/>
    <property type="molecule type" value="Genomic_DNA"/>
</dbReference>
<feature type="region of interest" description="Disordered" evidence="4">
    <location>
        <begin position="514"/>
        <end position="556"/>
    </location>
</feature>
<dbReference type="PANTHER" id="PTHR32054:SF76">
    <property type="entry name" value="OS05G0550100 PROTEIN"/>
    <property type="match status" value="1"/>
</dbReference>
<proteinExistence type="inferred from homology"/>
<evidence type="ECO:0000256" key="1">
    <source>
        <dbReference type="ARBA" id="ARBA00005485"/>
    </source>
</evidence>
<gene>
    <name evidence="5" type="ORF">URODEC1_LOCUS5595</name>
</gene>
<evidence type="ECO:0000313" key="6">
    <source>
        <dbReference type="Proteomes" id="UP001497457"/>
    </source>
</evidence>
<feature type="compositionally biased region" description="Polar residues" evidence="4">
    <location>
        <begin position="81"/>
        <end position="91"/>
    </location>
</feature>
<evidence type="ECO:0000256" key="3">
    <source>
        <dbReference type="SAM" id="Coils"/>
    </source>
</evidence>
<feature type="region of interest" description="Disordered" evidence="4">
    <location>
        <begin position="153"/>
        <end position="240"/>
    </location>
</feature>
<feature type="compositionally biased region" description="Basic and acidic residues" evidence="4">
    <location>
        <begin position="58"/>
        <end position="71"/>
    </location>
</feature>
<feature type="region of interest" description="Disordered" evidence="4">
    <location>
        <begin position="1"/>
        <end position="122"/>
    </location>
</feature>
<evidence type="ECO:0000256" key="4">
    <source>
        <dbReference type="SAM" id="MobiDB-lite"/>
    </source>
</evidence>
<dbReference type="AlphaFoldDB" id="A0ABC8VPS3"/>
<organism evidence="5 6">
    <name type="scientific">Urochloa decumbens</name>
    <dbReference type="NCBI Taxonomy" id="240449"/>
    <lineage>
        <taxon>Eukaryota</taxon>
        <taxon>Viridiplantae</taxon>
        <taxon>Streptophyta</taxon>
        <taxon>Embryophyta</taxon>
        <taxon>Tracheophyta</taxon>
        <taxon>Spermatophyta</taxon>
        <taxon>Magnoliopsida</taxon>
        <taxon>Liliopsida</taxon>
        <taxon>Poales</taxon>
        <taxon>Poaceae</taxon>
        <taxon>PACMAD clade</taxon>
        <taxon>Panicoideae</taxon>
        <taxon>Panicodae</taxon>
        <taxon>Paniceae</taxon>
        <taxon>Melinidinae</taxon>
        <taxon>Urochloa</taxon>
    </lineage>
</organism>
<feature type="compositionally biased region" description="Acidic residues" evidence="4">
    <location>
        <begin position="514"/>
        <end position="525"/>
    </location>
</feature>
<keyword evidence="6" id="KW-1185">Reference proteome</keyword>
<sequence>MEQNSGESRSGEAMSIFGQSIDARRPPRSRRRATQKKFSPAAESPATPSVERQHQRRAVAERERARAESELSRASSMANELEQQIEQANARTRSHRPELHGTRAGGSRRRKSPVGVGVGADQAQDQSNSLYVEVMHELDLVKRELRQLQHEVKAAREAQTPTPTRVSTSGSRCLDGVTREAGGGGNEGRRGIAELSKQPGGYREATRRARSESLQGDTSRGSDADERFATASSSDVGIESADTKAMVPATAATRGHAVENGESALAVITPRREEEEAAEAELLTSARTELASIKEEGARLMSSMERTRREAARVAEEIARLAEQEERAGAQVRQLNARLHRARSRLGAATAADEAAEAALAELRAALRRLGEEAEAAEKGREMAEHERRRVMEDAEGVAAEAAAAERRVRESVGELEAARAAEAAAAEELKAIAVGAATRERAAQRSGNNVTIPRFEYEYLAGRGEVVRAVAEKKVAAAEAWVEALRAGEKEVVMRAEVIETEIGEMAAAVEAVDADDDPRDDEEREPRVGGLQRTQTRRRPAPPKENEVLPATLRRTGTVVARKPRPLSFVLQGKKRKASVPKCMKCFGGRC</sequence>
<accession>A0ABC8VPS3</accession>
<dbReference type="Pfam" id="PF05701">
    <property type="entry name" value="WEMBL"/>
    <property type="match status" value="1"/>
</dbReference>
<feature type="coiled-coil region" evidence="3">
    <location>
        <begin position="304"/>
        <end position="422"/>
    </location>
</feature>
<keyword evidence="2 3" id="KW-0175">Coiled coil</keyword>